<dbReference type="SUPFAM" id="SSF50978">
    <property type="entry name" value="WD40 repeat-like"/>
    <property type="match status" value="3"/>
</dbReference>
<comment type="pathway">
    <text evidence="3">tRNA modification; 5-methoxycarbonylmethyl-2-thiouridine-tRNA biosynthesis.</text>
</comment>
<dbReference type="RefSeq" id="XP_002671232.1">
    <property type="nucleotide sequence ID" value="XM_002671186.1"/>
</dbReference>
<dbReference type="GO" id="GO:0033588">
    <property type="term" value="C:elongator holoenzyme complex"/>
    <property type="evidence" value="ECO:0007669"/>
    <property type="project" value="InterPro"/>
</dbReference>
<dbReference type="AlphaFoldDB" id="D2VXD4"/>
<evidence type="ECO:0000313" key="12">
    <source>
        <dbReference type="EMBL" id="EFC38488.1"/>
    </source>
</evidence>
<accession>D2VXD4</accession>
<evidence type="ECO:0000256" key="5">
    <source>
        <dbReference type="ARBA" id="ARBA00020267"/>
    </source>
</evidence>
<evidence type="ECO:0000256" key="10">
    <source>
        <dbReference type="ARBA" id="ARBA00023242"/>
    </source>
</evidence>
<comment type="subcellular location">
    <subcellularLocation>
        <location evidence="2">Cytoplasm</location>
    </subcellularLocation>
    <subcellularLocation>
        <location evidence="1">Nucleus</location>
    </subcellularLocation>
</comment>
<evidence type="ECO:0000256" key="2">
    <source>
        <dbReference type="ARBA" id="ARBA00004496"/>
    </source>
</evidence>
<dbReference type="KEGG" id="ngr:NAEGRDRAFT_81590"/>
<sequence>MSTTTTSSGNNVHQRFISIGANRISGCSDWYRLPSDIYENQVYTNQKIDYDNTNCIRVDAAIKEKYRHLDLFAYSANQFVAIYSPYYNRILCTLKGHTERVNAVSFMIYSNSQEFDNNTIYITSVGGKEVIIWKLNINQSEITYEIVQTIKSKTHLTKVTSLEQRYIVVADSDGHVFVYEKKNQVYELIQTFKHHKAIEAVSMIKLFDHYMVACGGVDFNIHLYFLESNKSVLVLKGHEDWIRALSFKFIPIDNCVYLASASQDNRIRLWKITKVTEQDANHSKTSDSLLEEELLVNLYNTYHFSFESSYYQLTLDALLTGHEDWVHSLNWHPIPNMLQLVSTSMDRTMTIWSPTSKGGVWLNQFRMGEFGGLSGLFGQMGYFSGCFSMFADYCMGTAFHGSFHLWKLREKENEWKPMVSISGHFNSVMDLDVEPSKDGLYFMTTSSDQTTRCFTWIDTVDTTKVEDVDSLNYQSLENRSVREIARSQIHGYDMNCLAFTDYYSFASGGDEKVIRYLDAPQSFINTLSNLNSMAGKHYEAYGKTRERVMAATVQPLGLTNKSIREGEEKDMITVNEFEYEKEEEEEDLDVLDASSQKNPFSVFSSGNNSALTHPPFETQLLQLTLWPEQQKLYGHANEIICVSSNNSKTILATACSAKQANAAQIRLWDIKNDFRPIDVIPGHNLTVSRIAFSNNDEWMCSVSRDRCLILYQKKTVEENTTYSPLLYQQCHERIIWDASFTYDDKYVATGSRDEVIKIFKLPSEEAANAIRESNEKNQSLEVAQAIKMDHPVTTIQFIPTVVYQEFKEYFASKNLSPYLLAIGMEDGSIQIYDNVSTDENVIKMEKKFEVPSNDSHCLTVRRVKWRVDASNPNGIRLELLSCSLDYSVRLYEITP</sequence>
<dbReference type="InterPro" id="IPR037289">
    <property type="entry name" value="Elp2"/>
</dbReference>
<dbReference type="eggNOG" id="KOG1063">
    <property type="taxonomic scope" value="Eukaryota"/>
</dbReference>
<keyword evidence="8" id="KW-0819">tRNA processing</keyword>
<keyword evidence="6" id="KW-0963">Cytoplasm</keyword>
<dbReference type="InterPro" id="IPR036322">
    <property type="entry name" value="WD40_repeat_dom_sf"/>
</dbReference>
<dbReference type="Proteomes" id="UP000006671">
    <property type="component" value="Unassembled WGS sequence"/>
</dbReference>
<keyword evidence="10" id="KW-0539">Nucleus</keyword>
<dbReference type="Gene3D" id="2.130.10.10">
    <property type="entry name" value="YVTN repeat-like/Quinoprotein amine dehydrogenase"/>
    <property type="match status" value="4"/>
</dbReference>
<dbReference type="SMART" id="SM00320">
    <property type="entry name" value="WD40"/>
    <property type="match status" value="12"/>
</dbReference>
<dbReference type="VEuPathDB" id="AmoebaDB:NAEGRDRAFT_81590"/>
<evidence type="ECO:0000256" key="8">
    <source>
        <dbReference type="ARBA" id="ARBA00022694"/>
    </source>
</evidence>
<evidence type="ECO:0000256" key="6">
    <source>
        <dbReference type="ARBA" id="ARBA00022490"/>
    </source>
</evidence>
<evidence type="ECO:0000256" key="7">
    <source>
        <dbReference type="ARBA" id="ARBA00022574"/>
    </source>
</evidence>
<dbReference type="GO" id="GO:0002098">
    <property type="term" value="P:tRNA wobble uridine modification"/>
    <property type="evidence" value="ECO:0007669"/>
    <property type="project" value="InterPro"/>
</dbReference>
<dbReference type="PROSITE" id="PS50294">
    <property type="entry name" value="WD_REPEATS_REGION"/>
    <property type="match status" value="1"/>
</dbReference>
<proteinExistence type="inferred from homology"/>
<organism evidence="13">
    <name type="scientific">Naegleria gruberi</name>
    <name type="common">Amoeba</name>
    <dbReference type="NCBI Taxonomy" id="5762"/>
    <lineage>
        <taxon>Eukaryota</taxon>
        <taxon>Discoba</taxon>
        <taxon>Heterolobosea</taxon>
        <taxon>Tetramitia</taxon>
        <taxon>Eutetramitia</taxon>
        <taxon>Vahlkampfiidae</taxon>
        <taxon>Naegleria</taxon>
    </lineage>
</organism>
<dbReference type="PROSITE" id="PS50082">
    <property type="entry name" value="WD_REPEATS_2"/>
    <property type="match status" value="3"/>
</dbReference>
<keyword evidence="13" id="KW-1185">Reference proteome</keyword>
<dbReference type="Pfam" id="PF00400">
    <property type="entry name" value="WD40"/>
    <property type="match status" value="5"/>
</dbReference>
<dbReference type="GO" id="GO:0005634">
    <property type="term" value="C:nucleus"/>
    <property type="evidence" value="ECO:0007669"/>
    <property type="project" value="UniProtKB-SubCell"/>
</dbReference>
<evidence type="ECO:0000256" key="1">
    <source>
        <dbReference type="ARBA" id="ARBA00004123"/>
    </source>
</evidence>
<comment type="similarity">
    <text evidence="4">Belongs to the WD repeat ELP2 family.</text>
</comment>
<feature type="repeat" description="WD" evidence="11">
    <location>
        <begin position="728"/>
        <end position="769"/>
    </location>
</feature>
<evidence type="ECO:0000256" key="4">
    <source>
        <dbReference type="ARBA" id="ARBA00005881"/>
    </source>
</evidence>
<dbReference type="OMA" id="NPRSHCL"/>
<evidence type="ECO:0000313" key="13">
    <source>
        <dbReference type="Proteomes" id="UP000006671"/>
    </source>
</evidence>
<evidence type="ECO:0000256" key="9">
    <source>
        <dbReference type="ARBA" id="ARBA00022737"/>
    </source>
</evidence>
<keyword evidence="9" id="KW-0677">Repeat</keyword>
<feature type="repeat" description="WD" evidence="11">
    <location>
        <begin position="235"/>
        <end position="272"/>
    </location>
</feature>
<dbReference type="InterPro" id="IPR015943">
    <property type="entry name" value="WD40/YVTN_repeat-like_dom_sf"/>
</dbReference>
<dbReference type="EMBL" id="GG738907">
    <property type="protein sequence ID" value="EFC38488.1"/>
    <property type="molecule type" value="Genomic_DNA"/>
</dbReference>
<dbReference type="InterPro" id="IPR001680">
    <property type="entry name" value="WD40_rpt"/>
</dbReference>
<dbReference type="PANTHER" id="PTHR44111">
    <property type="entry name" value="ELONGATOR COMPLEX PROTEIN 2"/>
    <property type="match status" value="1"/>
</dbReference>
<dbReference type="STRING" id="5762.D2VXD4"/>
<keyword evidence="7 11" id="KW-0853">WD repeat</keyword>
<dbReference type="FunCoup" id="D2VXD4">
    <property type="interactions" value="432"/>
</dbReference>
<gene>
    <name evidence="12" type="ORF">NAEGRDRAFT_81590</name>
</gene>
<reference evidence="12 13" key="1">
    <citation type="journal article" date="2010" name="Cell">
        <title>The genome of Naegleria gruberi illuminates early eukaryotic versatility.</title>
        <authorList>
            <person name="Fritz-Laylin L.K."/>
            <person name="Prochnik S.E."/>
            <person name="Ginger M.L."/>
            <person name="Dacks J.B."/>
            <person name="Carpenter M.L."/>
            <person name="Field M.C."/>
            <person name="Kuo A."/>
            <person name="Paredez A."/>
            <person name="Chapman J."/>
            <person name="Pham J."/>
            <person name="Shu S."/>
            <person name="Neupane R."/>
            <person name="Cipriano M."/>
            <person name="Mancuso J."/>
            <person name="Tu H."/>
            <person name="Salamov A."/>
            <person name="Lindquist E."/>
            <person name="Shapiro H."/>
            <person name="Lucas S."/>
            <person name="Grigoriev I.V."/>
            <person name="Cande W.Z."/>
            <person name="Fulton C."/>
            <person name="Rokhsar D.S."/>
            <person name="Dawson S.C."/>
        </authorList>
    </citation>
    <scope>NUCLEOTIDE SEQUENCE [LARGE SCALE GENOMIC DNA]</scope>
    <source>
        <strain evidence="12 13">NEG-M</strain>
    </source>
</reference>
<evidence type="ECO:0000256" key="11">
    <source>
        <dbReference type="PROSITE-ProRule" id="PRU00221"/>
    </source>
</evidence>
<dbReference type="PANTHER" id="PTHR44111:SF1">
    <property type="entry name" value="ELONGATOR COMPLEX PROTEIN 2"/>
    <property type="match status" value="1"/>
</dbReference>
<evidence type="ECO:0000256" key="3">
    <source>
        <dbReference type="ARBA" id="ARBA00005043"/>
    </source>
</evidence>
<protein>
    <recommendedName>
        <fullName evidence="5">Elongator complex protein 2</fullName>
    </recommendedName>
</protein>
<feature type="repeat" description="WD" evidence="11">
    <location>
        <begin position="319"/>
        <end position="353"/>
    </location>
</feature>
<dbReference type="UniPathway" id="UPA00988"/>
<dbReference type="GO" id="GO:0005737">
    <property type="term" value="C:cytoplasm"/>
    <property type="evidence" value="ECO:0007669"/>
    <property type="project" value="UniProtKB-SubCell"/>
</dbReference>
<dbReference type="InParanoid" id="D2VXD4"/>
<dbReference type="GeneID" id="8858265"/>
<dbReference type="OrthoDB" id="27911at2759"/>
<name>D2VXD4_NAEGR</name>